<dbReference type="PANTHER" id="PTHR23276:SF2">
    <property type="entry name" value="PROTEIN PRRC1"/>
    <property type="match status" value="1"/>
</dbReference>
<comment type="similarity">
    <text evidence="2">Belongs to the PRRC1 family.</text>
</comment>
<dbReference type="Pfam" id="PF01931">
    <property type="entry name" value="NTPase_I-T"/>
    <property type="match status" value="1"/>
</dbReference>
<dbReference type="InterPro" id="IPR029001">
    <property type="entry name" value="ITPase-like_fam"/>
</dbReference>
<dbReference type="PANTHER" id="PTHR23276">
    <property type="entry name" value="PROTEIN PRRC1"/>
    <property type="match status" value="1"/>
</dbReference>
<protein>
    <recommendedName>
        <fullName evidence="4">Non-canonical purine NTP phosphatase/PRRC1 domain-containing protein</fullName>
    </recommendedName>
</protein>
<dbReference type="Gene3D" id="3.90.950.10">
    <property type="match status" value="1"/>
</dbReference>
<dbReference type="InterPro" id="IPR026533">
    <property type="entry name" value="NTPase/PRRC1"/>
</dbReference>
<evidence type="ECO:0000256" key="1">
    <source>
        <dbReference type="ARBA" id="ARBA00004555"/>
    </source>
</evidence>
<dbReference type="EMBL" id="GEDC01009400">
    <property type="protein sequence ID" value="JAS27898.1"/>
    <property type="molecule type" value="Transcribed_RNA"/>
</dbReference>
<evidence type="ECO:0000313" key="5">
    <source>
        <dbReference type="EMBL" id="JAS27898.1"/>
    </source>
</evidence>
<reference evidence="5" key="1">
    <citation type="submission" date="2015-12" db="EMBL/GenBank/DDBJ databases">
        <title>De novo transcriptome assembly of four potential Pierce s Disease insect vectors from Arizona vineyards.</title>
        <authorList>
            <person name="Tassone E.E."/>
        </authorList>
    </citation>
    <scope>NUCLEOTIDE SEQUENCE</scope>
</reference>
<gene>
    <name evidence="5" type="ORF">g.9110</name>
</gene>
<evidence type="ECO:0000256" key="3">
    <source>
        <dbReference type="ARBA" id="ARBA00023034"/>
    </source>
</evidence>
<accession>A0A1B6DQF6</accession>
<name>A0A1B6DQF6_9HEMI</name>
<comment type="subcellular location">
    <subcellularLocation>
        <location evidence="1">Golgi apparatus</location>
    </subcellularLocation>
</comment>
<dbReference type="SUPFAM" id="SSF52972">
    <property type="entry name" value="ITPase-like"/>
    <property type="match status" value="1"/>
</dbReference>
<proteinExistence type="inferred from homology"/>
<evidence type="ECO:0000256" key="2">
    <source>
        <dbReference type="ARBA" id="ARBA00010298"/>
    </source>
</evidence>
<dbReference type="GO" id="GO:0034237">
    <property type="term" value="F:protein kinase A regulatory subunit binding"/>
    <property type="evidence" value="ECO:0007669"/>
    <property type="project" value="TreeGrafter"/>
</dbReference>
<feature type="domain" description="Non-canonical purine NTP phosphatase/PRRC1" evidence="4">
    <location>
        <begin position="159"/>
        <end position="251"/>
    </location>
</feature>
<dbReference type="AlphaFoldDB" id="A0A1B6DQF6"/>
<sequence>MQEDSSNGESTFEFIEKKSAGVKSINNQSTAMQEQGAVASTSTLLSNLGPPSALPTFVPLPSDNKSTLAFHSTTFSPVLPVDKNSIDSNSNLSASTTPASTNSSGGLFSWVKDTVGNNITKVAEKAKSSVDSMITTLDPQMRDFLSNTNNGELEIIIASDKEVKISPIREAFQSVFGRVNVRGLAAHVETIAAQPVGFEAGLKGAWLRIEALRQLYPEGPIVAVENFLVTLSQDRWYDVGAIVLSDVSRGLSLELFTQLTPVPTAIVTLSQEDTPADYPFANTGFAVTIGSLMGKNLHVHPSEWHQALTGVTRREMLLLTARTLANIFKNSAL</sequence>
<organism evidence="5">
    <name type="scientific">Clastoptera arizonana</name>
    <name type="common">Arizona spittle bug</name>
    <dbReference type="NCBI Taxonomy" id="38151"/>
    <lineage>
        <taxon>Eukaryota</taxon>
        <taxon>Metazoa</taxon>
        <taxon>Ecdysozoa</taxon>
        <taxon>Arthropoda</taxon>
        <taxon>Hexapoda</taxon>
        <taxon>Insecta</taxon>
        <taxon>Pterygota</taxon>
        <taxon>Neoptera</taxon>
        <taxon>Paraneoptera</taxon>
        <taxon>Hemiptera</taxon>
        <taxon>Auchenorrhyncha</taxon>
        <taxon>Cercopoidea</taxon>
        <taxon>Clastopteridae</taxon>
        <taxon>Clastoptera</taxon>
    </lineage>
</organism>
<dbReference type="GO" id="GO:0005794">
    <property type="term" value="C:Golgi apparatus"/>
    <property type="evidence" value="ECO:0007669"/>
    <property type="project" value="UniProtKB-SubCell"/>
</dbReference>
<dbReference type="InterPro" id="IPR026534">
    <property type="entry name" value="PRRC1"/>
</dbReference>
<evidence type="ECO:0000259" key="4">
    <source>
        <dbReference type="Pfam" id="PF01931"/>
    </source>
</evidence>
<keyword evidence="3" id="KW-0333">Golgi apparatus</keyword>